<dbReference type="AlphaFoldDB" id="A0A9D1NR03"/>
<dbReference type="GO" id="GO:0002926">
    <property type="term" value="P:tRNA wobble base 5-methoxycarbonylmethyl-2-thiouridinylation"/>
    <property type="evidence" value="ECO:0007669"/>
    <property type="project" value="TreeGrafter"/>
</dbReference>
<keyword evidence="3" id="KW-0949">S-adenosyl-L-methionine</keyword>
<keyword evidence="5" id="KW-0408">Iron</keyword>
<evidence type="ECO:0000256" key="6">
    <source>
        <dbReference type="ARBA" id="ARBA00023014"/>
    </source>
</evidence>
<dbReference type="CDD" id="cd01335">
    <property type="entry name" value="Radical_SAM"/>
    <property type="match status" value="1"/>
</dbReference>
<dbReference type="GO" id="GO:0003824">
    <property type="term" value="F:catalytic activity"/>
    <property type="evidence" value="ECO:0007669"/>
    <property type="project" value="InterPro"/>
</dbReference>
<dbReference type="InterPro" id="IPR023404">
    <property type="entry name" value="rSAM_horseshoe"/>
</dbReference>
<dbReference type="EMBL" id="DVOL01000031">
    <property type="protein sequence ID" value="HIV10509.1"/>
    <property type="molecule type" value="Genomic_DNA"/>
</dbReference>
<evidence type="ECO:0000313" key="8">
    <source>
        <dbReference type="EMBL" id="HIV10509.1"/>
    </source>
</evidence>
<dbReference type="Proteomes" id="UP000823960">
    <property type="component" value="Unassembled WGS sequence"/>
</dbReference>
<dbReference type="GO" id="GO:0046872">
    <property type="term" value="F:metal ion binding"/>
    <property type="evidence" value="ECO:0007669"/>
    <property type="project" value="UniProtKB-KW"/>
</dbReference>
<dbReference type="InterPro" id="IPR032432">
    <property type="entry name" value="Radical_SAM_C"/>
</dbReference>
<keyword evidence="6" id="KW-0411">Iron-sulfur</keyword>
<name>A0A9D1NR03_9FIRM</name>
<dbReference type="SUPFAM" id="SSF102114">
    <property type="entry name" value="Radical SAM enzymes"/>
    <property type="match status" value="1"/>
</dbReference>
<feature type="domain" description="Radical SAM core" evidence="7">
    <location>
        <begin position="1"/>
        <end position="232"/>
    </location>
</feature>
<protein>
    <submittedName>
        <fullName evidence="8">Radical SAM protein</fullName>
    </submittedName>
</protein>
<gene>
    <name evidence="8" type="ORF">IAD28_02290</name>
</gene>
<evidence type="ECO:0000256" key="5">
    <source>
        <dbReference type="ARBA" id="ARBA00023004"/>
    </source>
</evidence>
<evidence type="ECO:0000256" key="3">
    <source>
        <dbReference type="ARBA" id="ARBA00022691"/>
    </source>
</evidence>
<dbReference type="GO" id="GO:0005737">
    <property type="term" value="C:cytoplasm"/>
    <property type="evidence" value="ECO:0007669"/>
    <property type="project" value="TreeGrafter"/>
</dbReference>
<dbReference type="PROSITE" id="PS51918">
    <property type="entry name" value="RADICAL_SAM"/>
    <property type="match status" value="1"/>
</dbReference>
<accession>A0A9D1NR03</accession>
<comment type="cofactor">
    <cofactor evidence="1">
        <name>[4Fe-4S] cluster</name>
        <dbReference type="ChEBI" id="CHEBI:49883"/>
    </cofactor>
</comment>
<comment type="caution">
    <text evidence="8">The sequence shown here is derived from an EMBL/GenBank/DDBJ whole genome shotgun (WGS) entry which is preliminary data.</text>
</comment>
<dbReference type="PANTHER" id="PTHR11135:SF0">
    <property type="entry name" value="ELONGATOR COMPLEX PROTEIN 3"/>
    <property type="match status" value="1"/>
</dbReference>
<dbReference type="SFLD" id="SFLDG01082">
    <property type="entry name" value="B12-binding_domain_containing"/>
    <property type="match status" value="1"/>
</dbReference>
<dbReference type="InterPro" id="IPR058240">
    <property type="entry name" value="rSAM_sf"/>
</dbReference>
<dbReference type="Gene3D" id="3.80.30.20">
    <property type="entry name" value="tm_1862 like domain"/>
    <property type="match status" value="1"/>
</dbReference>
<evidence type="ECO:0000256" key="2">
    <source>
        <dbReference type="ARBA" id="ARBA00022485"/>
    </source>
</evidence>
<dbReference type="GO" id="GO:0051539">
    <property type="term" value="F:4 iron, 4 sulfur cluster binding"/>
    <property type="evidence" value="ECO:0007669"/>
    <property type="project" value="UniProtKB-KW"/>
</dbReference>
<sequence length="327" mass="36400">MSHSNISIFVPHLGCPHRCSFCDQNAITGSNALPDGEYVKALLSKALDDGLDPASSEIAFFGGSFTAIPREYMLELLESCQPFLKQGFQGIRLSTRPDCVSYEILDILRDYGVRTVELGAQSMDDSVLLLNERGHTSLDVELASSRIKEYGIRLGLQMMVGLYGSTKELDILTAKRLIALNPDEARIYPVAVMRGTTLGRLYESGEYRTYPMDEALELLAKLLSMFSESGIPVIKLGLHSSVDVESRLLGGIYHPALRELCESLIYRRELESMIEKEGVREFTVPKRNLSSAIGHKKSNLSYFREKGIEISIKPSDSQTERLLPAQI</sequence>
<dbReference type="SFLD" id="SFLDG01086">
    <property type="entry name" value="elongater_protein-like"/>
    <property type="match status" value="1"/>
</dbReference>
<dbReference type="InterPro" id="IPR007197">
    <property type="entry name" value="rSAM"/>
</dbReference>
<dbReference type="InterPro" id="IPR039661">
    <property type="entry name" value="ELP3"/>
</dbReference>
<dbReference type="SFLD" id="SFLDS00029">
    <property type="entry name" value="Radical_SAM"/>
    <property type="match status" value="1"/>
</dbReference>
<reference evidence="8" key="1">
    <citation type="submission" date="2020-10" db="EMBL/GenBank/DDBJ databases">
        <authorList>
            <person name="Gilroy R."/>
        </authorList>
    </citation>
    <scope>NUCLEOTIDE SEQUENCE</scope>
    <source>
        <strain evidence="8">1370</strain>
    </source>
</reference>
<keyword evidence="2" id="KW-0004">4Fe-4S</keyword>
<keyword evidence="4" id="KW-0479">Metal-binding</keyword>
<evidence type="ECO:0000313" key="9">
    <source>
        <dbReference type="Proteomes" id="UP000823960"/>
    </source>
</evidence>
<dbReference type="Pfam" id="PF04055">
    <property type="entry name" value="Radical_SAM"/>
    <property type="match status" value="1"/>
</dbReference>
<evidence type="ECO:0000259" key="7">
    <source>
        <dbReference type="PROSITE" id="PS51918"/>
    </source>
</evidence>
<reference evidence="8" key="2">
    <citation type="journal article" date="2021" name="PeerJ">
        <title>Extensive microbial diversity within the chicken gut microbiome revealed by metagenomics and culture.</title>
        <authorList>
            <person name="Gilroy R."/>
            <person name="Ravi A."/>
            <person name="Getino M."/>
            <person name="Pursley I."/>
            <person name="Horton D.L."/>
            <person name="Alikhan N.F."/>
            <person name="Baker D."/>
            <person name="Gharbi K."/>
            <person name="Hall N."/>
            <person name="Watson M."/>
            <person name="Adriaenssens E.M."/>
            <person name="Foster-Nyarko E."/>
            <person name="Jarju S."/>
            <person name="Secka A."/>
            <person name="Antonio M."/>
            <person name="Oren A."/>
            <person name="Chaudhuri R.R."/>
            <person name="La Ragione R."/>
            <person name="Hildebrand F."/>
            <person name="Pallen M.J."/>
        </authorList>
    </citation>
    <scope>NUCLEOTIDE SEQUENCE</scope>
    <source>
        <strain evidence="8">1370</strain>
    </source>
</reference>
<dbReference type="SMART" id="SM00729">
    <property type="entry name" value="Elp3"/>
    <property type="match status" value="1"/>
</dbReference>
<evidence type="ECO:0000256" key="1">
    <source>
        <dbReference type="ARBA" id="ARBA00001966"/>
    </source>
</evidence>
<proteinExistence type="predicted"/>
<organism evidence="8 9">
    <name type="scientific">Candidatus Faeciplasma avium</name>
    <dbReference type="NCBI Taxonomy" id="2840798"/>
    <lineage>
        <taxon>Bacteria</taxon>
        <taxon>Bacillati</taxon>
        <taxon>Bacillota</taxon>
        <taxon>Clostridia</taxon>
        <taxon>Eubacteriales</taxon>
        <taxon>Oscillospiraceae</taxon>
        <taxon>Oscillospiraceae incertae sedis</taxon>
        <taxon>Candidatus Faeciplasma</taxon>
    </lineage>
</organism>
<dbReference type="InterPro" id="IPR006638">
    <property type="entry name" value="Elp3/MiaA/NifB-like_rSAM"/>
</dbReference>
<dbReference type="Pfam" id="PF16199">
    <property type="entry name" value="Radical_SAM_C"/>
    <property type="match status" value="1"/>
</dbReference>
<dbReference type="PANTHER" id="PTHR11135">
    <property type="entry name" value="HISTONE ACETYLTRANSFERASE-RELATED"/>
    <property type="match status" value="1"/>
</dbReference>
<evidence type="ECO:0000256" key="4">
    <source>
        <dbReference type="ARBA" id="ARBA00022723"/>
    </source>
</evidence>